<evidence type="ECO:0000256" key="4">
    <source>
        <dbReference type="ARBA" id="ARBA00023163"/>
    </source>
</evidence>
<dbReference type="GO" id="GO:0003723">
    <property type="term" value="F:RNA binding"/>
    <property type="evidence" value="ECO:0007669"/>
    <property type="project" value="InterPro"/>
</dbReference>
<keyword evidence="1" id="KW-0808">Transferase</keyword>
<dbReference type="SMART" id="SM01012">
    <property type="entry name" value="ANTAR"/>
    <property type="match status" value="1"/>
</dbReference>
<dbReference type="PROSITE" id="PS50921">
    <property type="entry name" value="ANTAR"/>
    <property type="match status" value="1"/>
</dbReference>
<reference evidence="6" key="1">
    <citation type="submission" date="2021-01" db="EMBL/GenBank/DDBJ databases">
        <title>Whole genome shotgun sequence of Cellulomonas chitinilytica NBRC 110799.</title>
        <authorList>
            <person name="Komaki H."/>
            <person name="Tamura T."/>
        </authorList>
    </citation>
    <scope>NUCLEOTIDE SEQUENCE</scope>
    <source>
        <strain evidence="6">NBRC 110799</strain>
    </source>
</reference>
<dbReference type="Pfam" id="PF13185">
    <property type="entry name" value="GAF_2"/>
    <property type="match status" value="1"/>
</dbReference>
<feature type="domain" description="ANTAR" evidence="5">
    <location>
        <begin position="166"/>
        <end position="227"/>
    </location>
</feature>
<dbReference type="InterPro" id="IPR012074">
    <property type="entry name" value="GAF_ANTAR"/>
</dbReference>
<dbReference type="AlphaFoldDB" id="A0A919P210"/>
<dbReference type="SUPFAM" id="SSF52172">
    <property type="entry name" value="CheY-like"/>
    <property type="match status" value="1"/>
</dbReference>
<keyword evidence="7" id="KW-1185">Reference proteome</keyword>
<dbReference type="Proteomes" id="UP000632740">
    <property type="component" value="Unassembled WGS sequence"/>
</dbReference>
<organism evidence="6 7">
    <name type="scientific">Cellulomonas chitinilytica</name>
    <dbReference type="NCBI Taxonomy" id="398759"/>
    <lineage>
        <taxon>Bacteria</taxon>
        <taxon>Bacillati</taxon>
        <taxon>Actinomycetota</taxon>
        <taxon>Actinomycetes</taxon>
        <taxon>Micrococcales</taxon>
        <taxon>Cellulomonadaceae</taxon>
        <taxon>Cellulomonas</taxon>
    </lineage>
</organism>
<gene>
    <name evidence="6" type="ORF">Cch01nite_09450</name>
</gene>
<dbReference type="PIRSF" id="PIRSF036625">
    <property type="entry name" value="GAF_ANTAR"/>
    <property type="match status" value="1"/>
</dbReference>
<name>A0A919P210_9CELL</name>
<keyword evidence="3" id="KW-0805">Transcription regulation</keyword>
<dbReference type="Gene3D" id="1.10.10.10">
    <property type="entry name" value="Winged helix-like DNA-binding domain superfamily/Winged helix DNA-binding domain"/>
    <property type="match status" value="1"/>
</dbReference>
<accession>A0A919P210</accession>
<sequence length="246" mass="26198">MDDPLDRAAVMTELQALLLETPALHEFVEGIAVAAAQHVVPAASATVSMQRDGRPYAVAASDPLAAACDQAEYAANDGPCLEAIRRGASIVSDDLTTESRWPQWRAAASQRGFLSVAAVSRPVRPGVSIALNLYARATSVFDEEAMRTADMYATEIARTMGLYLRGTDQAELNADLRAAIASRAVIDQAIGVILAQNRCTQDEAMAILRAASQHRNVKLRDIAASIIEAVTGGPPSQAGTFHERAR</sequence>
<dbReference type="SUPFAM" id="SSF55781">
    <property type="entry name" value="GAF domain-like"/>
    <property type="match status" value="1"/>
</dbReference>
<dbReference type="InterPro" id="IPR029016">
    <property type="entry name" value="GAF-like_dom_sf"/>
</dbReference>
<keyword evidence="4" id="KW-0804">Transcription</keyword>
<evidence type="ECO:0000256" key="1">
    <source>
        <dbReference type="ARBA" id="ARBA00022679"/>
    </source>
</evidence>
<keyword evidence="2" id="KW-0418">Kinase</keyword>
<dbReference type="Pfam" id="PF03861">
    <property type="entry name" value="ANTAR"/>
    <property type="match status" value="1"/>
</dbReference>
<dbReference type="GO" id="GO:0016301">
    <property type="term" value="F:kinase activity"/>
    <property type="evidence" value="ECO:0007669"/>
    <property type="project" value="UniProtKB-KW"/>
</dbReference>
<dbReference type="EMBL" id="BONK01000003">
    <property type="protein sequence ID" value="GIG20221.1"/>
    <property type="molecule type" value="Genomic_DNA"/>
</dbReference>
<protein>
    <submittedName>
        <fullName evidence="6">RNA-binding protein</fullName>
    </submittedName>
</protein>
<evidence type="ECO:0000256" key="3">
    <source>
        <dbReference type="ARBA" id="ARBA00023015"/>
    </source>
</evidence>
<dbReference type="InterPro" id="IPR005561">
    <property type="entry name" value="ANTAR"/>
</dbReference>
<evidence type="ECO:0000256" key="2">
    <source>
        <dbReference type="ARBA" id="ARBA00022777"/>
    </source>
</evidence>
<evidence type="ECO:0000313" key="6">
    <source>
        <dbReference type="EMBL" id="GIG20221.1"/>
    </source>
</evidence>
<evidence type="ECO:0000259" key="5">
    <source>
        <dbReference type="PROSITE" id="PS50921"/>
    </source>
</evidence>
<dbReference type="InterPro" id="IPR011006">
    <property type="entry name" value="CheY-like_superfamily"/>
</dbReference>
<evidence type="ECO:0000313" key="7">
    <source>
        <dbReference type="Proteomes" id="UP000632740"/>
    </source>
</evidence>
<dbReference type="InterPro" id="IPR003018">
    <property type="entry name" value="GAF"/>
</dbReference>
<comment type="caution">
    <text evidence="6">The sequence shown here is derived from an EMBL/GenBank/DDBJ whole genome shotgun (WGS) entry which is preliminary data.</text>
</comment>
<proteinExistence type="predicted"/>
<dbReference type="InterPro" id="IPR036388">
    <property type="entry name" value="WH-like_DNA-bd_sf"/>
</dbReference>
<dbReference type="RefSeq" id="WP_203749318.1">
    <property type="nucleotide sequence ID" value="NZ_BONK01000003.1"/>
</dbReference>
<dbReference type="Gene3D" id="3.30.450.40">
    <property type="match status" value="1"/>
</dbReference>